<feature type="domain" description="FAD-binding FR-type" evidence="6">
    <location>
        <begin position="221"/>
        <end position="322"/>
    </location>
</feature>
<organism evidence="7 8">
    <name type="scientific">Roseinatronobacter monicus</name>
    <dbReference type="NCBI Taxonomy" id="393481"/>
    <lineage>
        <taxon>Bacteria</taxon>
        <taxon>Pseudomonadati</taxon>
        <taxon>Pseudomonadota</taxon>
        <taxon>Alphaproteobacteria</taxon>
        <taxon>Rhodobacterales</taxon>
        <taxon>Paracoccaceae</taxon>
        <taxon>Roseinatronobacter</taxon>
    </lineage>
</organism>
<dbReference type="PRINTS" id="PR00410">
    <property type="entry name" value="PHEHYDRXLASE"/>
</dbReference>
<gene>
    <name evidence="7" type="ORF">BD293_2511</name>
</gene>
<evidence type="ECO:0000256" key="5">
    <source>
        <dbReference type="SAM" id="Phobius"/>
    </source>
</evidence>
<proteinExistence type="predicted"/>
<dbReference type="OrthoDB" id="9792185at2"/>
<dbReference type="EMBL" id="VFPT01000001">
    <property type="protein sequence ID" value="TQM93858.1"/>
    <property type="molecule type" value="Genomic_DNA"/>
</dbReference>
<dbReference type="GO" id="GO:0016020">
    <property type="term" value="C:membrane"/>
    <property type="evidence" value="ECO:0007669"/>
    <property type="project" value="UniProtKB-SubCell"/>
</dbReference>
<dbReference type="Gene3D" id="2.40.30.10">
    <property type="entry name" value="Translation factors"/>
    <property type="match status" value="1"/>
</dbReference>
<dbReference type="SUPFAM" id="SSF63380">
    <property type="entry name" value="Riboflavin synthase domain-like"/>
    <property type="match status" value="1"/>
</dbReference>
<dbReference type="InterPro" id="IPR017938">
    <property type="entry name" value="Riboflavin_synthase-like_b-brl"/>
</dbReference>
<protein>
    <submittedName>
        <fullName evidence="7">Putative ferric reductase</fullName>
    </submittedName>
</protein>
<evidence type="ECO:0000256" key="1">
    <source>
        <dbReference type="ARBA" id="ARBA00004141"/>
    </source>
</evidence>
<keyword evidence="2 5" id="KW-0812">Transmembrane</keyword>
<feature type="transmembrane region" description="Helical" evidence="5">
    <location>
        <begin position="93"/>
        <end position="114"/>
    </location>
</feature>
<comment type="caution">
    <text evidence="7">The sequence shown here is derived from an EMBL/GenBank/DDBJ whole genome shotgun (WGS) entry which is preliminary data.</text>
</comment>
<dbReference type="InterPro" id="IPR013112">
    <property type="entry name" value="FAD-bd_8"/>
</dbReference>
<evidence type="ECO:0000256" key="4">
    <source>
        <dbReference type="ARBA" id="ARBA00023136"/>
    </source>
</evidence>
<keyword evidence="3 5" id="KW-1133">Transmembrane helix</keyword>
<feature type="transmembrane region" description="Helical" evidence="5">
    <location>
        <begin position="197"/>
        <end position="216"/>
    </location>
</feature>
<dbReference type="InterPro" id="IPR013130">
    <property type="entry name" value="Fe3_Rdtase_TM_dom"/>
</dbReference>
<dbReference type="Pfam" id="PF01794">
    <property type="entry name" value="Ferric_reduct"/>
    <property type="match status" value="1"/>
</dbReference>
<reference evidence="7 8" key="1">
    <citation type="submission" date="2019-06" db="EMBL/GenBank/DDBJ databases">
        <title>Genomic Encyclopedia of Archaeal and Bacterial Type Strains, Phase II (KMG-II): from individual species to whole genera.</title>
        <authorList>
            <person name="Goeker M."/>
        </authorList>
    </citation>
    <scope>NUCLEOTIDE SEQUENCE [LARGE SCALE GENOMIC DNA]</scope>
    <source>
        <strain evidence="7 8">DSM 18423</strain>
    </source>
</reference>
<keyword evidence="8" id="KW-1185">Reference proteome</keyword>
<sequence length="489" mass="52735">MQNQPRPAPDPQPKHPMRLSGPAFGATYIGLCLLPPVLAFGVSVAPLDIWERAAAALGMVGLVAMAIQFVTSGRFEAISGHLGIDKIMAFHKIAAWWVLIALILHPLAYVAPTWLDDPALGTERLLAYLSLPHYRTGVVALAALLALVITSILRDQLPWRYEIWRATHIVLGLTAVGGGVHHALGTGRFSAMGAVNALWWVLAIAVIAVMAVLYGWRWIMLHRHVWTLASVTKLADRMWELDIQPAKDTPAPPYTAGQFVWMTEGKHRFPLFDHPFSIADSPKRPGLSLIIKEAGDFTNQIGDLPPGTVIGIDGPYGEFTLARHQGDSVLLLAGGVGIAPIMGLLRDLVARNDPRPVRLAYAAGVPANFACLPEINAAARALDLQVMLVSEEDAEGWRGHVGRLTHDRLGTLLEGLDPHRAVALICGPGPMVTAVSDALLDLGVPKDKVIYERFDYSGGASRLDRQRRWGFVGIGAGLALVVGGFALAP</sequence>
<dbReference type="PROSITE" id="PS51384">
    <property type="entry name" value="FAD_FR"/>
    <property type="match status" value="1"/>
</dbReference>
<dbReference type="InterPro" id="IPR017927">
    <property type="entry name" value="FAD-bd_FR_type"/>
</dbReference>
<dbReference type="InterPro" id="IPR001433">
    <property type="entry name" value="OxRdtase_FAD/NAD-bd"/>
</dbReference>
<dbReference type="SUPFAM" id="SSF52343">
    <property type="entry name" value="Ferredoxin reductase-like, C-terminal NADP-linked domain"/>
    <property type="match status" value="1"/>
</dbReference>
<dbReference type="Pfam" id="PF08022">
    <property type="entry name" value="FAD_binding_8"/>
    <property type="match status" value="1"/>
</dbReference>
<dbReference type="Gene3D" id="3.40.50.80">
    <property type="entry name" value="Nucleotide-binding domain of ferredoxin-NADP reductase (FNR) module"/>
    <property type="match status" value="1"/>
</dbReference>
<evidence type="ECO:0000313" key="8">
    <source>
        <dbReference type="Proteomes" id="UP000320582"/>
    </source>
</evidence>
<feature type="transmembrane region" description="Helical" evidence="5">
    <location>
        <begin position="53"/>
        <end position="72"/>
    </location>
</feature>
<feature type="transmembrane region" description="Helical" evidence="5">
    <location>
        <begin position="134"/>
        <end position="154"/>
    </location>
</feature>
<dbReference type="PANTHER" id="PTHR47354">
    <property type="entry name" value="NADH OXIDOREDUCTASE HCR"/>
    <property type="match status" value="1"/>
</dbReference>
<dbReference type="PANTHER" id="PTHR47354:SF5">
    <property type="entry name" value="PROTEIN RFBI"/>
    <property type="match status" value="1"/>
</dbReference>
<dbReference type="InterPro" id="IPR050415">
    <property type="entry name" value="MRET"/>
</dbReference>
<evidence type="ECO:0000256" key="3">
    <source>
        <dbReference type="ARBA" id="ARBA00022989"/>
    </source>
</evidence>
<keyword evidence="4 5" id="KW-0472">Membrane</keyword>
<name>A0A543KFL5_9RHOB</name>
<feature type="transmembrane region" description="Helical" evidence="5">
    <location>
        <begin position="469"/>
        <end position="488"/>
    </location>
</feature>
<comment type="subcellular location">
    <subcellularLocation>
        <location evidence="1">Membrane</location>
        <topology evidence="1">Multi-pass membrane protein</topology>
    </subcellularLocation>
</comment>
<feature type="transmembrane region" description="Helical" evidence="5">
    <location>
        <begin position="166"/>
        <end position="185"/>
    </location>
</feature>
<dbReference type="Proteomes" id="UP000320582">
    <property type="component" value="Unassembled WGS sequence"/>
</dbReference>
<dbReference type="InterPro" id="IPR039261">
    <property type="entry name" value="FNR_nucleotide-bd"/>
</dbReference>
<feature type="transmembrane region" description="Helical" evidence="5">
    <location>
        <begin position="21"/>
        <end position="47"/>
    </location>
</feature>
<evidence type="ECO:0000313" key="7">
    <source>
        <dbReference type="EMBL" id="TQM93858.1"/>
    </source>
</evidence>
<dbReference type="Pfam" id="PF00175">
    <property type="entry name" value="NAD_binding_1"/>
    <property type="match status" value="1"/>
</dbReference>
<dbReference type="AlphaFoldDB" id="A0A543KFL5"/>
<evidence type="ECO:0000256" key="2">
    <source>
        <dbReference type="ARBA" id="ARBA00022692"/>
    </source>
</evidence>
<dbReference type="GO" id="GO:0016491">
    <property type="term" value="F:oxidoreductase activity"/>
    <property type="evidence" value="ECO:0007669"/>
    <property type="project" value="InterPro"/>
</dbReference>
<evidence type="ECO:0000259" key="6">
    <source>
        <dbReference type="PROSITE" id="PS51384"/>
    </source>
</evidence>
<accession>A0A543KFL5</accession>